<evidence type="ECO:0000256" key="2">
    <source>
        <dbReference type="ARBA" id="ARBA00022980"/>
    </source>
</evidence>
<gene>
    <name evidence="5 7" type="primary">rpmF</name>
    <name evidence="7" type="ORF">ACERK3_00640</name>
</gene>
<evidence type="ECO:0000256" key="6">
    <source>
        <dbReference type="SAM" id="MobiDB-lite"/>
    </source>
</evidence>
<keyword evidence="8" id="KW-1185">Reference proteome</keyword>
<name>A0ABV4U1S0_9BACT</name>
<dbReference type="EMBL" id="JBGUBD010000001">
    <property type="protein sequence ID" value="MFA9476787.1"/>
    <property type="molecule type" value="Genomic_DNA"/>
</dbReference>
<evidence type="ECO:0000313" key="8">
    <source>
        <dbReference type="Proteomes" id="UP001575105"/>
    </source>
</evidence>
<comment type="similarity">
    <text evidence="1 5">Belongs to the bacterial ribosomal protein bL32 family.</text>
</comment>
<evidence type="ECO:0000256" key="1">
    <source>
        <dbReference type="ARBA" id="ARBA00008560"/>
    </source>
</evidence>
<evidence type="ECO:0000256" key="3">
    <source>
        <dbReference type="ARBA" id="ARBA00023274"/>
    </source>
</evidence>
<dbReference type="GO" id="GO:0005840">
    <property type="term" value="C:ribosome"/>
    <property type="evidence" value="ECO:0007669"/>
    <property type="project" value="UniProtKB-KW"/>
</dbReference>
<protein>
    <recommendedName>
        <fullName evidence="4 5">Large ribosomal subunit protein bL32</fullName>
    </recommendedName>
</protein>
<dbReference type="HAMAP" id="MF_00340">
    <property type="entry name" value="Ribosomal_bL32"/>
    <property type="match status" value="1"/>
</dbReference>
<dbReference type="InterPro" id="IPR011332">
    <property type="entry name" value="Ribosomal_zn-bd"/>
</dbReference>
<reference evidence="7 8" key="1">
    <citation type="submission" date="2024-08" db="EMBL/GenBank/DDBJ databases">
        <title>Whole-genome sequencing of halo(alkali)philic microorganisms from hypersaline lakes.</title>
        <authorList>
            <person name="Sorokin D.Y."/>
            <person name="Merkel A.Y."/>
            <person name="Messina E."/>
            <person name="Yakimov M."/>
        </authorList>
    </citation>
    <scope>NUCLEOTIDE SEQUENCE [LARGE SCALE GENOMIC DNA]</scope>
    <source>
        <strain evidence="7 8">AB-hyl4</strain>
    </source>
</reference>
<evidence type="ECO:0000256" key="5">
    <source>
        <dbReference type="HAMAP-Rule" id="MF_00340"/>
    </source>
</evidence>
<proteinExistence type="inferred from homology"/>
<dbReference type="Proteomes" id="UP001575105">
    <property type="component" value="Unassembled WGS sequence"/>
</dbReference>
<keyword evidence="2 5" id="KW-0689">Ribosomal protein</keyword>
<accession>A0ABV4U1S0</accession>
<dbReference type="InterPro" id="IPR002677">
    <property type="entry name" value="Ribosomal_bL32"/>
</dbReference>
<dbReference type="SUPFAM" id="SSF57829">
    <property type="entry name" value="Zn-binding ribosomal proteins"/>
    <property type="match status" value="1"/>
</dbReference>
<comment type="caution">
    <text evidence="7">The sequence shown here is derived from an EMBL/GenBank/DDBJ whole genome shotgun (WGS) entry which is preliminary data.</text>
</comment>
<sequence length="60" mass="6750">MVPVQRKSRSQSRQGRSHLGLRGTQAVRCPNCGSPKRPHVACRECGYVRPGLKLDFDKED</sequence>
<organism evidence="7 8">
    <name type="scientific">Natronomicrosphaera hydrolytica</name>
    <dbReference type="NCBI Taxonomy" id="3242702"/>
    <lineage>
        <taxon>Bacteria</taxon>
        <taxon>Pseudomonadati</taxon>
        <taxon>Planctomycetota</taxon>
        <taxon>Phycisphaerae</taxon>
        <taxon>Phycisphaerales</taxon>
        <taxon>Phycisphaeraceae</taxon>
        <taxon>Natronomicrosphaera</taxon>
    </lineage>
</organism>
<feature type="region of interest" description="Disordered" evidence="6">
    <location>
        <begin position="1"/>
        <end position="24"/>
    </location>
</feature>
<evidence type="ECO:0000256" key="4">
    <source>
        <dbReference type="ARBA" id="ARBA00035178"/>
    </source>
</evidence>
<evidence type="ECO:0000313" key="7">
    <source>
        <dbReference type="EMBL" id="MFA9476787.1"/>
    </source>
</evidence>
<dbReference type="RefSeq" id="WP_425343713.1">
    <property type="nucleotide sequence ID" value="NZ_JBGUBD010000001.1"/>
</dbReference>
<dbReference type="NCBIfam" id="TIGR01031">
    <property type="entry name" value="rpmF_bact"/>
    <property type="match status" value="1"/>
</dbReference>
<keyword evidence="3 5" id="KW-0687">Ribonucleoprotein</keyword>
<feature type="compositionally biased region" description="Basic residues" evidence="6">
    <location>
        <begin position="1"/>
        <end position="10"/>
    </location>
</feature>
<dbReference type="Pfam" id="PF01783">
    <property type="entry name" value="Ribosomal_L32p"/>
    <property type="match status" value="1"/>
</dbReference>